<protein>
    <submittedName>
        <fullName evidence="6">Coronafacic acid beta-ketoacyl synthetase component</fullName>
    </submittedName>
</protein>
<comment type="similarity">
    <text evidence="2 4">Belongs to the thiolase-like superfamily. Beta-ketoacyl-ACP synthases family.</text>
</comment>
<reference evidence="6 8" key="1">
    <citation type="submission" date="2015-09" db="EMBL/GenBank/DDBJ databases">
        <title>Genome announcement of multiple Pseudomonas syringae strains.</title>
        <authorList>
            <person name="Thakur S."/>
            <person name="Wang P.W."/>
            <person name="Gong Y."/>
            <person name="Weir B.S."/>
            <person name="Guttman D.S."/>
        </authorList>
    </citation>
    <scope>NUCLEOTIDE SEQUENCE [LARGE SCALE GENOMIC DNA]</scope>
    <source>
        <strain evidence="6 8">ICMP3962</strain>
    </source>
</reference>
<accession>A0A0Q0JPV5</accession>
<evidence type="ECO:0000256" key="3">
    <source>
        <dbReference type="ARBA" id="ARBA00022679"/>
    </source>
</evidence>
<dbReference type="SUPFAM" id="SSF53901">
    <property type="entry name" value="Thiolase-like"/>
    <property type="match status" value="1"/>
</dbReference>
<comment type="caution">
    <text evidence="6">The sequence shown here is derived from an EMBL/GenBank/DDBJ whole genome shotgun (WGS) entry which is preliminary data.</text>
</comment>
<dbReference type="InterPro" id="IPR020841">
    <property type="entry name" value="PKS_Beta-ketoAc_synthase_dom"/>
</dbReference>
<dbReference type="PANTHER" id="PTHR11712">
    <property type="entry name" value="POLYKETIDE SYNTHASE-RELATED"/>
    <property type="match status" value="1"/>
</dbReference>
<name>A0A0Q0JPV5_PSEA0</name>
<dbReference type="GO" id="GO:0004315">
    <property type="term" value="F:3-oxoacyl-[acyl-carrier-protein] synthase activity"/>
    <property type="evidence" value="ECO:0007669"/>
    <property type="project" value="TreeGrafter"/>
</dbReference>
<evidence type="ECO:0000313" key="9">
    <source>
        <dbReference type="Proteomes" id="UP000271097"/>
    </source>
</evidence>
<gene>
    <name evidence="6" type="ORF">ALO41_00101</name>
    <name evidence="7" type="ORF">ALP90_02797</name>
</gene>
<dbReference type="InterPro" id="IPR000794">
    <property type="entry name" value="Beta-ketoacyl_synthase"/>
</dbReference>
<dbReference type="PATRIC" id="fig|251720.4.peg.132"/>
<dbReference type="Proteomes" id="UP000271097">
    <property type="component" value="Unassembled WGS sequence"/>
</dbReference>
<evidence type="ECO:0000313" key="8">
    <source>
        <dbReference type="Proteomes" id="UP000050266"/>
    </source>
</evidence>
<evidence type="ECO:0000256" key="1">
    <source>
        <dbReference type="ARBA" id="ARBA00005189"/>
    </source>
</evidence>
<feature type="domain" description="Ketosynthase family 3 (KS3)" evidence="5">
    <location>
        <begin position="5"/>
        <end position="375"/>
    </location>
</feature>
<dbReference type="InterPro" id="IPR014030">
    <property type="entry name" value="Ketoacyl_synth_N"/>
</dbReference>
<dbReference type="Gene3D" id="3.40.47.10">
    <property type="match status" value="1"/>
</dbReference>
<dbReference type="InterPro" id="IPR016039">
    <property type="entry name" value="Thiolase-like"/>
</dbReference>
<comment type="pathway">
    <text evidence="1">Lipid metabolism.</text>
</comment>
<sequence>MVSRPVEVWVTGMAWSTALGDDLEVVWQSLLAGRSGIRSVDFPVALRSPLASPLHDLDPALPLPERQHRLTVTTIRRALQDAGLAKATEEVVPVLATSYGHHLDVPETESLSRWAVEAAREAGCQHAPITVSTACSAGADALLLGLSLIRRGFTDICLCGGADILTPAKRLGHSQLGTLSADGLRAFDRARSGTVLGEGAGFLVLETRAAALARGARPYGILAGAGSANDAVSAVAPDLSGDCLALAVRRALCDAGLTAHEVGCISTHGTGTRLNDEVETKTYSDLFASSPRLPLLFGTKGAFGHTLGATGALEAISLLLALGNQQVPPIVGLENPLTGIALPLAMPTALACPAEVGISVTLGFGGFDTCLVFQRAREAMR</sequence>
<dbReference type="InterPro" id="IPR014031">
    <property type="entry name" value="Ketoacyl_synth_C"/>
</dbReference>
<evidence type="ECO:0000313" key="7">
    <source>
        <dbReference type="EMBL" id="RMR13784.1"/>
    </source>
</evidence>
<evidence type="ECO:0000259" key="5">
    <source>
        <dbReference type="PROSITE" id="PS52004"/>
    </source>
</evidence>
<dbReference type="PANTHER" id="PTHR11712:SF347">
    <property type="entry name" value="BETA KETOACYL-ACYL CARRIER PROTEIN SYNTHASE"/>
    <property type="match status" value="1"/>
</dbReference>
<dbReference type="PROSITE" id="PS52004">
    <property type="entry name" value="KS3_2"/>
    <property type="match status" value="1"/>
</dbReference>
<evidence type="ECO:0000313" key="6">
    <source>
        <dbReference type="EMBL" id="KPZ16218.1"/>
    </source>
</evidence>
<dbReference type="CDD" id="cd00834">
    <property type="entry name" value="KAS_I_II"/>
    <property type="match status" value="1"/>
</dbReference>
<evidence type="ECO:0000256" key="2">
    <source>
        <dbReference type="ARBA" id="ARBA00008467"/>
    </source>
</evidence>
<dbReference type="Pfam" id="PF00109">
    <property type="entry name" value="ketoacyl-synt"/>
    <property type="match status" value="1"/>
</dbReference>
<evidence type="ECO:0000256" key="4">
    <source>
        <dbReference type="RuleBase" id="RU003694"/>
    </source>
</evidence>
<proteinExistence type="inferred from homology"/>
<dbReference type="Proteomes" id="UP000050266">
    <property type="component" value="Unassembled WGS sequence"/>
</dbReference>
<dbReference type="SMART" id="SM00825">
    <property type="entry name" value="PKS_KS"/>
    <property type="match status" value="1"/>
</dbReference>
<dbReference type="EMBL" id="LJRQ01000080">
    <property type="protein sequence ID" value="KPZ16218.1"/>
    <property type="molecule type" value="Genomic_DNA"/>
</dbReference>
<dbReference type="AlphaFoldDB" id="A0A0Q0JPV5"/>
<reference evidence="7 9" key="2">
    <citation type="submission" date="2018-08" db="EMBL/GenBank/DDBJ databases">
        <title>Recombination of ecologically and evolutionarily significant loci maintains genetic cohesion in the Pseudomonas syringae species complex.</title>
        <authorList>
            <person name="Dillon M."/>
            <person name="Thakur S."/>
            <person name="Almeida R.N.D."/>
            <person name="Weir B.S."/>
            <person name="Guttman D.S."/>
        </authorList>
    </citation>
    <scope>NUCLEOTIDE SEQUENCE [LARGE SCALE GENOMIC DNA]</scope>
    <source>
        <strain evidence="7 9">ICMP 5931</strain>
    </source>
</reference>
<organism evidence="6 8">
    <name type="scientific">Pseudomonas amygdali pv. ulmi</name>
    <dbReference type="NCBI Taxonomy" id="251720"/>
    <lineage>
        <taxon>Bacteria</taxon>
        <taxon>Pseudomonadati</taxon>
        <taxon>Pseudomonadota</taxon>
        <taxon>Gammaproteobacteria</taxon>
        <taxon>Pseudomonadales</taxon>
        <taxon>Pseudomonadaceae</taxon>
        <taxon>Pseudomonas</taxon>
        <taxon>Pseudomonas amygdali</taxon>
    </lineage>
</organism>
<dbReference type="OrthoDB" id="9808669at2"/>
<keyword evidence="3 4" id="KW-0808">Transferase</keyword>
<dbReference type="Pfam" id="PF02801">
    <property type="entry name" value="Ketoacyl-synt_C"/>
    <property type="match status" value="1"/>
</dbReference>
<dbReference type="RefSeq" id="WP_020313334.1">
    <property type="nucleotide sequence ID" value="NZ_LIHQ01000035.1"/>
</dbReference>
<dbReference type="EMBL" id="RBRS01000310">
    <property type="protein sequence ID" value="RMR13784.1"/>
    <property type="molecule type" value="Genomic_DNA"/>
</dbReference>
<dbReference type="GO" id="GO:0006633">
    <property type="term" value="P:fatty acid biosynthetic process"/>
    <property type="evidence" value="ECO:0007669"/>
    <property type="project" value="TreeGrafter"/>
</dbReference>